<dbReference type="Proteomes" id="UP000594454">
    <property type="component" value="Chromosome 6"/>
</dbReference>
<reference evidence="4 5" key="1">
    <citation type="submission" date="2020-11" db="EMBL/GenBank/DDBJ databases">
        <authorList>
            <person name="Wallbank WR R."/>
            <person name="Pardo Diaz C."/>
            <person name="Kozak K."/>
            <person name="Martin S."/>
            <person name="Jiggins C."/>
            <person name="Moest M."/>
            <person name="Warren A I."/>
            <person name="Generalovic N T."/>
            <person name="Byers J.R.P. K."/>
            <person name="Montejo-Kovacevich G."/>
            <person name="Yen C E."/>
        </authorList>
    </citation>
    <scope>NUCLEOTIDE SEQUENCE [LARGE SCALE GENOMIC DNA]</scope>
</reference>
<feature type="signal peptide" evidence="3">
    <location>
        <begin position="1"/>
        <end position="18"/>
    </location>
</feature>
<protein>
    <submittedName>
        <fullName evidence="4">Uncharacterized protein</fullName>
    </submittedName>
</protein>
<evidence type="ECO:0000256" key="3">
    <source>
        <dbReference type="SAM" id="SignalP"/>
    </source>
</evidence>
<dbReference type="EMBL" id="LR899014">
    <property type="protein sequence ID" value="CAD7092183.1"/>
    <property type="molecule type" value="Genomic_DNA"/>
</dbReference>
<proteinExistence type="predicted"/>
<keyword evidence="5" id="KW-1185">Reference proteome</keyword>
<feature type="chain" id="PRO_5030641122" evidence="3">
    <location>
        <begin position="19"/>
        <end position="229"/>
    </location>
</feature>
<dbReference type="Pfam" id="PF05335">
    <property type="entry name" value="DUF745"/>
    <property type="match status" value="1"/>
</dbReference>
<dbReference type="PANTHER" id="PTHR37161:SF3">
    <property type="entry name" value="HDC10475"/>
    <property type="match status" value="1"/>
</dbReference>
<keyword evidence="1" id="KW-0175">Coiled coil</keyword>
<organism evidence="4 5">
    <name type="scientific">Hermetia illucens</name>
    <name type="common">Black soldier fly</name>
    <dbReference type="NCBI Taxonomy" id="343691"/>
    <lineage>
        <taxon>Eukaryota</taxon>
        <taxon>Metazoa</taxon>
        <taxon>Ecdysozoa</taxon>
        <taxon>Arthropoda</taxon>
        <taxon>Hexapoda</taxon>
        <taxon>Insecta</taxon>
        <taxon>Pterygota</taxon>
        <taxon>Neoptera</taxon>
        <taxon>Endopterygota</taxon>
        <taxon>Diptera</taxon>
        <taxon>Brachycera</taxon>
        <taxon>Stratiomyomorpha</taxon>
        <taxon>Stratiomyidae</taxon>
        <taxon>Hermetiinae</taxon>
        <taxon>Hermetia</taxon>
    </lineage>
</organism>
<gene>
    <name evidence="4" type="ORF">HERILL_LOCUS14563</name>
</gene>
<dbReference type="OrthoDB" id="10639224at2759"/>
<evidence type="ECO:0000313" key="4">
    <source>
        <dbReference type="EMBL" id="CAD7092183.1"/>
    </source>
</evidence>
<evidence type="ECO:0000256" key="1">
    <source>
        <dbReference type="SAM" id="Coils"/>
    </source>
</evidence>
<dbReference type="PANTHER" id="PTHR37161">
    <property type="entry name" value="HDC10475"/>
    <property type="match status" value="1"/>
</dbReference>
<name>A0A7R8V3N3_HERIL</name>
<dbReference type="OMA" id="LQCACAE"/>
<sequence length="229" mass="23464">MKFAVAFVVLALIGAINCGYPHVEGLTDIAQGSANQAHSAVASQYAAAQRASYAAKSSLAQQAAQAAATAQAALAGKHVLLQNLEQQKARAQANLHEELSQLQSAEKLAAASSATAHAAAKQAAIIRGAAENAEALARQADNAAHNAAQALASQNAMAAAAKANLNEIEHRVEATRADYLATKEATQKAVDFAQKAQQNAAAAGSHSIEGPDGGKPAIPFGHDVQTYFH</sequence>
<keyword evidence="3" id="KW-0732">Signal</keyword>
<dbReference type="InterPro" id="IPR007999">
    <property type="entry name" value="DUF745"/>
</dbReference>
<feature type="coiled-coil region" evidence="1">
    <location>
        <begin position="74"/>
        <end position="178"/>
    </location>
</feature>
<feature type="region of interest" description="Disordered" evidence="2">
    <location>
        <begin position="201"/>
        <end position="222"/>
    </location>
</feature>
<accession>A0A7R8V3N3</accession>
<dbReference type="InParanoid" id="A0A7R8V3N3"/>
<evidence type="ECO:0000256" key="2">
    <source>
        <dbReference type="SAM" id="MobiDB-lite"/>
    </source>
</evidence>
<evidence type="ECO:0000313" key="5">
    <source>
        <dbReference type="Proteomes" id="UP000594454"/>
    </source>
</evidence>
<dbReference type="AlphaFoldDB" id="A0A7R8V3N3"/>